<dbReference type="AlphaFoldDB" id="A0AAW0L142"/>
<dbReference type="GO" id="GO:0080019">
    <property type="term" value="F:alcohol-forming very long-chain fatty acyl-CoA reductase activity"/>
    <property type="evidence" value="ECO:0007669"/>
    <property type="project" value="InterPro"/>
</dbReference>
<dbReference type="InterPro" id="IPR033640">
    <property type="entry name" value="FAR_C"/>
</dbReference>
<dbReference type="EMBL" id="PKMF04000175">
    <property type="protein sequence ID" value="KAK7845077.1"/>
    <property type="molecule type" value="Genomic_DNA"/>
</dbReference>
<dbReference type="Proteomes" id="UP000237347">
    <property type="component" value="Unassembled WGS sequence"/>
</dbReference>
<protein>
    <submittedName>
        <fullName evidence="2">Fatty acyl-coa reductase 2</fullName>
    </submittedName>
</protein>
<dbReference type="PANTHER" id="PTHR11011:SF66">
    <property type="entry name" value="FATTY ACYL-COA REDUCTASE 6, CHLOROPLASTIC"/>
    <property type="match status" value="1"/>
</dbReference>
<dbReference type="InterPro" id="IPR026055">
    <property type="entry name" value="FAR"/>
</dbReference>
<keyword evidence="3" id="KW-1185">Reference proteome</keyword>
<proteinExistence type="predicted"/>
<dbReference type="GO" id="GO:0035336">
    <property type="term" value="P:long-chain fatty-acyl-CoA metabolic process"/>
    <property type="evidence" value="ECO:0007669"/>
    <property type="project" value="TreeGrafter"/>
</dbReference>
<gene>
    <name evidence="2" type="primary">FAR2_2</name>
    <name evidence="2" type="ORF">CFP56_010007</name>
</gene>
<evidence type="ECO:0000313" key="3">
    <source>
        <dbReference type="Proteomes" id="UP000237347"/>
    </source>
</evidence>
<dbReference type="Pfam" id="PF03015">
    <property type="entry name" value="Sterile"/>
    <property type="match status" value="1"/>
</dbReference>
<evidence type="ECO:0000313" key="2">
    <source>
        <dbReference type="EMBL" id="KAK7845077.1"/>
    </source>
</evidence>
<name>A0AAW0L142_QUESU</name>
<dbReference type="GO" id="GO:0010345">
    <property type="term" value="P:suberin biosynthetic process"/>
    <property type="evidence" value="ECO:0007669"/>
    <property type="project" value="TreeGrafter"/>
</dbReference>
<reference evidence="2 3" key="1">
    <citation type="journal article" date="2018" name="Sci. Data">
        <title>The draft genome sequence of cork oak.</title>
        <authorList>
            <person name="Ramos A.M."/>
            <person name="Usie A."/>
            <person name="Barbosa P."/>
            <person name="Barros P.M."/>
            <person name="Capote T."/>
            <person name="Chaves I."/>
            <person name="Simoes F."/>
            <person name="Abreu I."/>
            <person name="Carrasquinho I."/>
            <person name="Faro C."/>
            <person name="Guimaraes J.B."/>
            <person name="Mendonca D."/>
            <person name="Nobrega F."/>
            <person name="Rodrigues L."/>
            <person name="Saibo N.J.M."/>
            <person name="Varela M.C."/>
            <person name="Egas C."/>
            <person name="Matos J."/>
            <person name="Miguel C.M."/>
            <person name="Oliveira M.M."/>
            <person name="Ricardo C.P."/>
            <person name="Goncalves S."/>
        </authorList>
    </citation>
    <scope>NUCLEOTIDE SEQUENCE [LARGE SCALE GENOMIC DNA]</scope>
    <source>
        <strain evidence="3">cv. HL8</strain>
    </source>
</reference>
<organism evidence="2 3">
    <name type="scientific">Quercus suber</name>
    <name type="common">Cork oak</name>
    <dbReference type="NCBI Taxonomy" id="58331"/>
    <lineage>
        <taxon>Eukaryota</taxon>
        <taxon>Viridiplantae</taxon>
        <taxon>Streptophyta</taxon>
        <taxon>Embryophyta</taxon>
        <taxon>Tracheophyta</taxon>
        <taxon>Spermatophyta</taxon>
        <taxon>Magnoliopsida</taxon>
        <taxon>eudicotyledons</taxon>
        <taxon>Gunneridae</taxon>
        <taxon>Pentapetalae</taxon>
        <taxon>rosids</taxon>
        <taxon>fabids</taxon>
        <taxon>Fagales</taxon>
        <taxon>Fagaceae</taxon>
        <taxon>Quercus</taxon>
    </lineage>
</organism>
<feature type="domain" description="Fatty acyl-CoA reductase C-terminal" evidence="1">
    <location>
        <begin position="5"/>
        <end position="76"/>
    </location>
</feature>
<comment type="caution">
    <text evidence="2">The sequence shown here is derived from an EMBL/GenBank/DDBJ whole genome shotgun (WGS) entry which is preliminary data.</text>
</comment>
<dbReference type="PANTHER" id="PTHR11011">
    <property type="entry name" value="MALE STERILITY PROTEIN 2-RELATED"/>
    <property type="match status" value="1"/>
</dbReference>
<sequence>MKSKKKAELILHMAQLYWPYAFYGGRQFDNRNTQKMMEEMSFEEMRDFGFNARGINWEHYIVDVHIPGLRRHVMRERLV</sequence>
<accession>A0AAW0L142</accession>
<evidence type="ECO:0000259" key="1">
    <source>
        <dbReference type="Pfam" id="PF03015"/>
    </source>
</evidence>